<dbReference type="Proteomes" id="UP001165960">
    <property type="component" value="Unassembled WGS sequence"/>
</dbReference>
<dbReference type="EMBL" id="QTSX02003148">
    <property type="protein sequence ID" value="KAJ9071610.1"/>
    <property type="molecule type" value="Genomic_DNA"/>
</dbReference>
<keyword evidence="2" id="KW-1185">Reference proteome</keyword>
<protein>
    <submittedName>
        <fullName evidence="1">Uncharacterized protein</fullName>
    </submittedName>
</protein>
<organism evidence="1 2">
    <name type="scientific">Entomophthora muscae</name>
    <dbReference type="NCBI Taxonomy" id="34485"/>
    <lineage>
        <taxon>Eukaryota</taxon>
        <taxon>Fungi</taxon>
        <taxon>Fungi incertae sedis</taxon>
        <taxon>Zoopagomycota</taxon>
        <taxon>Entomophthoromycotina</taxon>
        <taxon>Entomophthoromycetes</taxon>
        <taxon>Entomophthorales</taxon>
        <taxon>Entomophthoraceae</taxon>
        <taxon>Entomophthora</taxon>
    </lineage>
</organism>
<evidence type="ECO:0000313" key="1">
    <source>
        <dbReference type="EMBL" id="KAJ9071610.1"/>
    </source>
</evidence>
<evidence type="ECO:0000313" key="2">
    <source>
        <dbReference type="Proteomes" id="UP001165960"/>
    </source>
</evidence>
<reference evidence="1" key="1">
    <citation type="submission" date="2022-04" db="EMBL/GenBank/DDBJ databases">
        <title>Genome of the entomopathogenic fungus Entomophthora muscae.</title>
        <authorList>
            <person name="Elya C."/>
            <person name="Lovett B.R."/>
            <person name="Lee E."/>
            <person name="Macias A.M."/>
            <person name="Hajek A.E."/>
            <person name="De Bivort B.L."/>
            <person name="Kasson M.T."/>
            <person name="De Fine Licht H.H."/>
            <person name="Stajich J.E."/>
        </authorList>
    </citation>
    <scope>NUCLEOTIDE SEQUENCE</scope>
    <source>
        <strain evidence="1">Berkeley</strain>
    </source>
</reference>
<gene>
    <name evidence="1" type="ORF">DSO57_1035269</name>
</gene>
<comment type="caution">
    <text evidence="1">The sequence shown here is derived from an EMBL/GenBank/DDBJ whole genome shotgun (WGS) entry which is preliminary data.</text>
</comment>
<proteinExistence type="predicted"/>
<sequence>MIYIYIVLFYLVNGLPQNLFEGFVNALNPETNGLARAALAPLNFLPSSSSGSPPGVDLKQFDDTLNGNVIDPSLETLSSSTVDLPANTTDLNPEMGGGNATMNDPNGSLVDASARFGKTTDGSLADFSVGLMKNDGSLLDISASLLNGNNALGDLSEHPEENVVDVSAKFLGENLNHIEDFVDMATNLFGKKGNDGLPEFTIDNLAKGNPGSFNFRDFFGGLTTSEQAKLKQEALNANELSGPASPALANTDILEGLDLSNSSDNPTAEDLMEEGASLDSSKSTTKVESLSSMLGLLNPKSDSAKGSKNQATESLSSNSLADASPSEEPASDQSNIEISPEAITSDVANDPTMQQDSTKEALELKEMVESDSNTNQDVESNDSPRKPSKTSGNKGAQTDFRGKQKRPRRQRGGSYASRKAYNDDNIEQDTMPSSSRRGKKRSSNLAQGLKSSKGQTNKSKAGASRAQKSFYKAAYYN</sequence>
<accession>A0ACC2TAW3</accession>
<name>A0ACC2TAW3_9FUNG</name>